<dbReference type="PANTHER" id="PTHR39441:SF1">
    <property type="entry name" value="DUF2252 DOMAIN-CONTAINING PROTEIN"/>
    <property type="match status" value="1"/>
</dbReference>
<dbReference type="AlphaFoldDB" id="A0A7S2W2P7"/>
<proteinExistence type="predicted"/>
<dbReference type="Pfam" id="PF10009">
    <property type="entry name" value="DUF2252"/>
    <property type="match status" value="1"/>
</dbReference>
<reference evidence="2" key="1">
    <citation type="submission" date="2021-01" db="EMBL/GenBank/DDBJ databases">
        <authorList>
            <person name="Corre E."/>
            <person name="Pelletier E."/>
            <person name="Niang G."/>
            <person name="Scheremetjew M."/>
            <person name="Finn R."/>
            <person name="Kale V."/>
            <person name="Holt S."/>
            <person name="Cochrane G."/>
            <person name="Meng A."/>
            <person name="Brown T."/>
            <person name="Cohen L."/>
        </authorList>
    </citation>
    <scope>NUCLEOTIDE SEQUENCE</scope>
    <source>
        <strain evidence="2">NY070348D</strain>
    </source>
</reference>
<evidence type="ECO:0000256" key="1">
    <source>
        <dbReference type="SAM" id="SignalP"/>
    </source>
</evidence>
<keyword evidence="1" id="KW-0732">Signal</keyword>
<gene>
    <name evidence="2" type="ORF">QSP1433_LOCUS667</name>
</gene>
<feature type="signal peptide" evidence="1">
    <location>
        <begin position="1"/>
        <end position="20"/>
    </location>
</feature>
<organism evidence="2">
    <name type="scientific">Mucochytrium quahogii</name>
    <dbReference type="NCBI Taxonomy" id="96639"/>
    <lineage>
        <taxon>Eukaryota</taxon>
        <taxon>Sar</taxon>
        <taxon>Stramenopiles</taxon>
        <taxon>Bigyra</taxon>
        <taxon>Labyrinthulomycetes</taxon>
        <taxon>Thraustochytrida</taxon>
        <taxon>Thraustochytriidae</taxon>
        <taxon>Mucochytrium</taxon>
    </lineage>
</organism>
<protein>
    <recommendedName>
        <fullName evidence="3">DUF2252 domain-containing protein</fullName>
    </recommendedName>
</protein>
<name>A0A7S2W2P7_9STRA</name>
<evidence type="ECO:0000313" key="2">
    <source>
        <dbReference type="EMBL" id="CAD9663456.1"/>
    </source>
</evidence>
<accession>A0A7S2W2P7</accession>
<dbReference type="InterPro" id="IPR018721">
    <property type="entry name" value="DUF2252"/>
</dbReference>
<sequence length="583" mass="65548">MDRRTRRSSLTCLLAVGVVALVLVCNLDSTEHEFRVVKDEVESLLSSSDTSDINDSWLDPTGADDEYGDELDDSSASPVSVPKALVGSLCQGWCPQQYLALLECSHHGLARLRTAFQIENCHAALQSKMNLKLVNEKVEKIADNTVFVFFRGAAALFDYNMMCADPNFASKRNTMPRVISNGDCHPENFGVMVEANGALVWGVNDFDQSFQTPFTWDLKRGATGFALACKVRAWAREDIVLASKVFIDSYTSTVVNHNCTFRDTDRFTESGDYVKKNAPLIAKLFKESRDMETAKKTDKWLTKKMSIDLKKNKFKPKDNLIPLDDSEIPEFQASIDAYLYHGVAALAKYPNDGNFYKVMAVARKLGSGTGSIGLNRFYILIKGRYAEKNGYIILEMKQEVNSVLEVFFRYSYTASQEGKRAVDAVRSAWPYTNLFYGWTTYKGNSYIVREKSKHAVSADLQELSKDEFMQYSALSGRALAFYHIRARCPNFQCQENADSAVDKEICGELVRYIQGFGVAEFKQSIFKFSMEETKRQVGAWNLLRQFVNPRRGKGKSIQLLHGGELPPSCPYGGRNVSVNKAED</sequence>
<dbReference type="EMBL" id="HBHK01001144">
    <property type="protein sequence ID" value="CAD9663456.1"/>
    <property type="molecule type" value="Transcribed_RNA"/>
</dbReference>
<dbReference type="PANTHER" id="PTHR39441">
    <property type="entry name" value="DUF2252 DOMAIN-CONTAINING PROTEIN"/>
    <property type="match status" value="1"/>
</dbReference>
<feature type="chain" id="PRO_5031497291" description="DUF2252 domain-containing protein" evidence="1">
    <location>
        <begin position="21"/>
        <end position="583"/>
    </location>
</feature>
<evidence type="ECO:0008006" key="3">
    <source>
        <dbReference type="Google" id="ProtNLM"/>
    </source>
</evidence>